<evidence type="ECO:0000259" key="12">
    <source>
        <dbReference type="Pfam" id="PF02767"/>
    </source>
</evidence>
<dbReference type="InterPro" id="IPR022635">
    <property type="entry name" value="DNA_polIII_beta_C"/>
</dbReference>
<dbReference type="OrthoDB" id="468978at2"/>
<comment type="subcellular location">
    <subcellularLocation>
        <location evidence="1 10">Cytoplasm</location>
    </subcellularLocation>
</comment>
<evidence type="ECO:0000259" key="13">
    <source>
        <dbReference type="Pfam" id="PF02768"/>
    </source>
</evidence>
<dbReference type="AlphaFoldDB" id="A0A5C4N1U9"/>
<dbReference type="Gene3D" id="3.10.150.10">
    <property type="entry name" value="DNA Polymerase III, subunit A, domain 2"/>
    <property type="match status" value="3"/>
</dbReference>
<dbReference type="GO" id="GO:0006271">
    <property type="term" value="P:DNA strand elongation involved in DNA replication"/>
    <property type="evidence" value="ECO:0007669"/>
    <property type="project" value="TreeGrafter"/>
</dbReference>
<evidence type="ECO:0000256" key="4">
    <source>
        <dbReference type="ARBA" id="ARBA00022490"/>
    </source>
</evidence>
<dbReference type="GO" id="GO:0003677">
    <property type="term" value="F:DNA binding"/>
    <property type="evidence" value="ECO:0007669"/>
    <property type="project" value="UniProtKB-UniRule"/>
</dbReference>
<dbReference type="Pfam" id="PF02767">
    <property type="entry name" value="DNA_pol3_beta_2"/>
    <property type="match status" value="1"/>
</dbReference>
<evidence type="ECO:0000256" key="2">
    <source>
        <dbReference type="ARBA" id="ARBA00010752"/>
    </source>
</evidence>
<evidence type="ECO:0000256" key="3">
    <source>
        <dbReference type="ARBA" id="ARBA00021035"/>
    </source>
</evidence>
<feature type="domain" description="DNA polymerase III beta sliding clamp N-terminal" evidence="11">
    <location>
        <begin position="1"/>
        <end position="118"/>
    </location>
</feature>
<keyword evidence="4 10" id="KW-0963">Cytoplasm</keyword>
<evidence type="ECO:0000256" key="6">
    <source>
        <dbReference type="ARBA" id="ARBA00022695"/>
    </source>
</evidence>
<evidence type="ECO:0000256" key="10">
    <source>
        <dbReference type="PIRNR" id="PIRNR000804"/>
    </source>
</evidence>
<keyword evidence="9" id="KW-0238">DNA-binding</keyword>
<keyword evidence="5 10" id="KW-0808">Transferase</keyword>
<dbReference type="FunFam" id="3.10.150.10:FF:000001">
    <property type="entry name" value="Beta sliding clamp"/>
    <property type="match status" value="1"/>
</dbReference>
<dbReference type="PANTHER" id="PTHR30478">
    <property type="entry name" value="DNA POLYMERASE III SUBUNIT BETA"/>
    <property type="match status" value="1"/>
</dbReference>
<dbReference type="GO" id="GO:0008408">
    <property type="term" value="F:3'-5' exonuclease activity"/>
    <property type="evidence" value="ECO:0007669"/>
    <property type="project" value="InterPro"/>
</dbReference>
<dbReference type="InterPro" id="IPR022637">
    <property type="entry name" value="DNA_polIII_beta_cen"/>
</dbReference>
<name>A0A5C4N1U9_9ACTN</name>
<dbReference type="FunFam" id="3.10.150.10:FF:000005">
    <property type="entry name" value="Beta sliding clamp"/>
    <property type="match status" value="1"/>
</dbReference>
<dbReference type="NCBIfam" id="TIGR00663">
    <property type="entry name" value="dnan"/>
    <property type="match status" value="1"/>
</dbReference>
<proteinExistence type="inferred from homology"/>
<dbReference type="Proteomes" id="UP000306740">
    <property type="component" value="Unassembled WGS sequence"/>
</dbReference>
<dbReference type="Pfam" id="PF00712">
    <property type="entry name" value="DNA_pol3_beta"/>
    <property type="match status" value="1"/>
</dbReference>
<gene>
    <name evidence="15" type="ORF">FHE65_01000</name>
    <name evidence="14" type="ORF">FHE65_02255</name>
</gene>
<evidence type="ECO:0000256" key="8">
    <source>
        <dbReference type="ARBA" id="ARBA00022932"/>
    </source>
</evidence>
<dbReference type="PIRSF" id="PIRSF000804">
    <property type="entry name" value="DNA_pol_III_b"/>
    <property type="match status" value="1"/>
</dbReference>
<accession>A0A5C4N1U9</accession>
<organism evidence="14 16">
    <name type="scientific">Mumia zhuanghuii</name>
    <dbReference type="NCBI Taxonomy" id="2585211"/>
    <lineage>
        <taxon>Bacteria</taxon>
        <taxon>Bacillati</taxon>
        <taxon>Actinomycetota</taxon>
        <taxon>Actinomycetes</taxon>
        <taxon>Propionibacteriales</taxon>
        <taxon>Nocardioidaceae</taxon>
        <taxon>Mumia</taxon>
    </lineage>
</organism>
<comment type="caution">
    <text evidence="14">The sequence shown here is derived from an EMBL/GenBank/DDBJ whole genome shotgun (WGS) entry which is preliminary data.</text>
</comment>
<dbReference type="SUPFAM" id="SSF55979">
    <property type="entry name" value="DNA clamp"/>
    <property type="match status" value="3"/>
</dbReference>
<dbReference type="GO" id="GO:0009360">
    <property type="term" value="C:DNA polymerase III complex"/>
    <property type="evidence" value="ECO:0007669"/>
    <property type="project" value="InterPro"/>
</dbReference>
<dbReference type="SMART" id="SM00480">
    <property type="entry name" value="POL3Bc"/>
    <property type="match status" value="1"/>
</dbReference>
<dbReference type="GO" id="GO:0003887">
    <property type="term" value="F:DNA-directed DNA polymerase activity"/>
    <property type="evidence" value="ECO:0007669"/>
    <property type="project" value="UniProtKB-UniRule"/>
</dbReference>
<protein>
    <recommendedName>
        <fullName evidence="3 10">Beta sliding clamp</fullName>
    </recommendedName>
</protein>
<evidence type="ECO:0000256" key="9">
    <source>
        <dbReference type="ARBA" id="ARBA00023125"/>
    </source>
</evidence>
<dbReference type="InterPro" id="IPR046938">
    <property type="entry name" value="DNA_clamp_sf"/>
</dbReference>
<dbReference type="GO" id="GO:0005737">
    <property type="term" value="C:cytoplasm"/>
    <property type="evidence" value="ECO:0007669"/>
    <property type="project" value="UniProtKB-SubCell"/>
</dbReference>
<evidence type="ECO:0000259" key="11">
    <source>
        <dbReference type="Pfam" id="PF00712"/>
    </source>
</evidence>
<dbReference type="GO" id="GO:0042802">
    <property type="term" value="F:identical protein binding"/>
    <property type="evidence" value="ECO:0007669"/>
    <property type="project" value="UniProtKB-ARBA"/>
</dbReference>
<dbReference type="Pfam" id="PF02768">
    <property type="entry name" value="DNA_pol3_beta_3"/>
    <property type="match status" value="1"/>
</dbReference>
<evidence type="ECO:0000256" key="7">
    <source>
        <dbReference type="ARBA" id="ARBA00022705"/>
    </source>
</evidence>
<evidence type="ECO:0000256" key="5">
    <source>
        <dbReference type="ARBA" id="ARBA00022679"/>
    </source>
</evidence>
<evidence type="ECO:0000313" key="16">
    <source>
        <dbReference type="Proteomes" id="UP000306740"/>
    </source>
</evidence>
<dbReference type="PANTHER" id="PTHR30478:SF0">
    <property type="entry name" value="BETA SLIDING CLAMP"/>
    <property type="match status" value="1"/>
</dbReference>
<dbReference type="CDD" id="cd00140">
    <property type="entry name" value="beta_clamp"/>
    <property type="match status" value="1"/>
</dbReference>
<evidence type="ECO:0000313" key="15">
    <source>
        <dbReference type="EMBL" id="TNC52186.1"/>
    </source>
</evidence>
<sequence>MKFRIDRDALADAVAWTARSLPTRPTVPVLAGLMVESTDGGIALSSFDYETSARSTVDADVADDGRALVSGRLLADICKSLPSRPVDVSVDGTKVSLVCGSSRFSLQTMPVEDYPQLPAMPTSSGTVSSDDFATAVAQAVAAAGRDDVLQLLTGVRIELAGSTISLLATDRFRASLRELSWFPENPDTSATAVVPARSLSEIAKSFTSGGELTMAVATGDQGPGLIGFEGSTSSGTRRTTTRMLEGEFPKVRQLFAANAQTVAFVSRQELIDAVRRVSLVAERNTPVRLTFSDGQVLLESGSGDDAQAQETLQAQVDGDDIVVGFNPTFLLEGLQVMTDPVVHLAFTQASRPATLAGVQELGGEPDLSFRYLIMPMRLPG</sequence>
<dbReference type="RefSeq" id="WP_139085761.1">
    <property type="nucleotide sequence ID" value="NZ_VDFR01000004.1"/>
</dbReference>
<feature type="domain" description="DNA polymerase III beta sliding clamp central" evidence="12">
    <location>
        <begin position="127"/>
        <end position="250"/>
    </location>
</feature>
<comment type="similarity">
    <text evidence="2 10">Belongs to the beta sliding clamp family.</text>
</comment>
<dbReference type="InterPro" id="IPR022634">
    <property type="entry name" value="DNA_polIII_beta_N"/>
</dbReference>
<comment type="subunit">
    <text evidence="10">Forms a ring-shaped head-to-tail homodimer around DNA.</text>
</comment>
<evidence type="ECO:0000256" key="1">
    <source>
        <dbReference type="ARBA" id="ARBA00004496"/>
    </source>
</evidence>
<feature type="domain" description="DNA polymerase III beta sliding clamp C-terminal" evidence="13">
    <location>
        <begin position="252"/>
        <end position="377"/>
    </location>
</feature>
<evidence type="ECO:0000313" key="14">
    <source>
        <dbReference type="EMBL" id="TNC51342.1"/>
    </source>
</evidence>
<keyword evidence="8 10" id="KW-0239">DNA-directed DNA polymerase</keyword>
<keyword evidence="7 10" id="KW-0235">DNA replication</keyword>
<keyword evidence="6 10" id="KW-0548">Nucleotidyltransferase</keyword>
<comment type="function">
    <text evidence="10">Confers DNA tethering and processivity to DNA polymerases and other proteins. Acts as a clamp, forming a ring around DNA (a reaction catalyzed by the clamp-loading complex) which diffuses in an ATP-independent manner freely and bidirectionally along dsDNA. Initially characterized for its ability to contact the catalytic subunit of DNA polymerase III (Pol III), a complex, multichain enzyme responsible for most of the replicative synthesis in bacteria; Pol III exhibits 3'-5' exonuclease proofreading activity. The beta chain is required for initiation of replication as well as for processivity of DNA replication.</text>
</comment>
<dbReference type="EMBL" id="VDFR01000009">
    <property type="protein sequence ID" value="TNC51342.1"/>
    <property type="molecule type" value="Genomic_DNA"/>
</dbReference>
<reference evidence="14 16" key="1">
    <citation type="submission" date="2019-05" db="EMBL/GenBank/DDBJ databases">
        <title>Mumia sp. nov., isolated from the intestinal contents of plateau pika (Ochotona curzoniae) in the Qinghai-Tibet plateau of China.</title>
        <authorList>
            <person name="Tian Z."/>
        </authorList>
    </citation>
    <scope>NUCLEOTIDE SEQUENCE [LARGE SCALE GENOMIC DNA]</scope>
    <source>
        <strain evidence="16">527</strain>
        <strain evidence="14">Z527</strain>
    </source>
</reference>
<dbReference type="EMBL" id="VDFR01000004">
    <property type="protein sequence ID" value="TNC52186.1"/>
    <property type="molecule type" value="Genomic_DNA"/>
</dbReference>
<dbReference type="InterPro" id="IPR001001">
    <property type="entry name" value="DNA_polIII_beta"/>
</dbReference>